<comment type="similarity">
    <text evidence="1">Belongs to the FHIP family.</text>
</comment>
<dbReference type="Pfam" id="PF19314">
    <property type="entry name" value="DUF5917"/>
    <property type="match status" value="1"/>
</dbReference>
<feature type="region of interest" description="Disordered" evidence="2">
    <location>
        <begin position="649"/>
        <end position="678"/>
    </location>
</feature>
<feature type="compositionally biased region" description="Low complexity" evidence="2">
    <location>
        <begin position="575"/>
        <end position="585"/>
    </location>
</feature>
<dbReference type="Pfam" id="PF19311">
    <property type="entry name" value="KELAA"/>
    <property type="match status" value="1"/>
</dbReference>
<name>A0A3B5ALL2_9TELE</name>
<gene>
    <name evidence="4" type="primary">FHIP1A</name>
</gene>
<dbReference type="Pfam" id="PF10257">
    <property type="entry name" value="RAI16-like"/>
    <property type="match status" value="2"/>
</dbReference>
<dbReference type="PANTHER" id="PTHR21705:SF6">
    <property type="entry name" value="FHF COMPLEX SUBUNIT HOOK-INTERACTING PROTEIN 1A"/>
    <property type="match status" value="1"/>
</dbReference>
<organism evidence="4">
    <name type="scientific">Stegastes partitus</name>
    <name type="common">bicolor damselfish</name>
    <dbReference type="NCBI Taxonomy" id="144197"/>
    <lineage>
        <taxon>Eukaryota</taxon>
        <taxon>Metazoa</taxon>
        <taxon>Chordata</taxon>
        <taxon>Craniata</taxon>
        <taxon>Vertebrata</taxon>
        <taxon>Euteleostomi</taxon>
        <taxon>Actinopterygii</taxon>
        <taxon>Neopterygii</taxon>
        <taxon>Teleostei</taxon>
        <taxon>Neoteleostei</taxon>
        <taxon>Acanthomorphata</taxon>
        <taxon>Ovalentaria</taxon>
        <taxon>Pomacentridae</taxon>
        <taxon>Stegastes</taxon>
    </lineage>
</organism>
<dbReference type="InterPro" id="IPR045668">
    <property type="entry name" value="FHIP_KELAA_motif"/>
</dbReference>
<reference evidence="4" key="1">
    <citation type="submission" date="2023-09" db="UniProtKB">
        <authorList>
            <consortium name="Ensembl"/>
        </authorList>
    </citation>
    <scope>IDENTIFICATION</scope>
</reference>
<dbReference type="AlphaFoldDB" id="A0A3B5ALL2"/>
<evidence type="ECO:0000256" key="2">
    <source>
        <dbReference type="SAM" id="MobiDB-lite"/>
    </source>
</evidence>
<dbReference type="PANTHER" id="PTHR21705">
    <property type="entry name" value="RAI16 PROTEIN-RELATED"/>
    <property type="match status" value="1"/>
</dbReference>
<evidence type="ECO:0000313" key="4">
    <source>
        <dbReference type="Ensembl" id="ENSSPAP00000018659.1"/>
    </source>
</evidence>
<evidence type="ECO:0000256" key="1">
    <source>
        <dbReference type="ARBA" id="ARBA00024336"/>
    </source>
</evidence>
<protein>
    <submittedName>
        <fullName evidence="4">Protein FAM160A1-like</fullName>
    </submittedName>
</protein>
<accession>A0A3B5ALL2</accession>
<evidence type="ECO:0000259" key="3">
    <source>
        <dbReference type="Pfam" id="PF19314"/>
    </source>
</evidence>
<proteinExistence type="inferred from homology"/>
<feature type="region of interest" description="Disordered" evidence="2">
    <location>
        <begin position="566"/>
        <end position="619"/>
    </location>
</feature>
<sequence length="951" mass="106774">MMASVVVRGNRKKSLTLRGVDPETCMIVFKNHWAQVVKILEKHEPGRGTSRLGPIPADEASAVQNYVEHMLFLLMEEEAGQGAMGPILELVVLEGVMERLFLWSLRRQFTEDMKLEQLRMYQMLLSQARQPLLHHKPVLRPLMMLLASCAGAAELVLLLNQLCAALVKDPSVLELFFHTSEDQGAANFLLFSLLIPFTHRQGSVGQQARDSLLLIMSLSASEPRVAQHIAQNTYFCPVNTQTETEPTGWFWSCVCTLTSCFLSYHLWWVCQLTVEEVMTTTAYLDLFLRSVSEPALLQTFLSFILLHRHDNVHILDTLVSRVNTPFQLGTVSLALFRTLIGLFCEDVMLQLVFRYLLPCSHLSRRQRCSLQQTDCYSCSASSLLLLLPSWCPLHLRSGSQSEHIHWPRAPGECSSLCARSVGVGQRRLLSSLMFWFVLRACRFWSAPYDGVDPPPQQYRSDTPGGDVDEEEELVRTSSALELEWDDIFADEDSSAVINMALANGGVTMETDRFTVSPAPPPLPPRHIQEMRRSATRLVHGAYVEESEFQDDVLVYDLIAQKDTKDGDHELKRTVGPAEPAAGPAGRRNFTNGFNVKNHIIDEREDPDEGSETFKPNCNLSDCVNHTYTTQQQQRNTQRHTAQLATNALPNGHVESESRDLTLSNAKCPSLPDNRATSSSDLLSQYHELMLSLGVEPDCDDITDDISTFRKRVRALRQKLVEDEEELSAEFGFTSSLEDAEEEEEMEEEEEEEEEEERMKSGNVLSLLKSKHCSLDSHSPVLSHHASGPFISVLLSRLENLLENSIAVNLLVTGILAQLASYPQPLLRSFLLCTDQHQQPNVRTLHQVLESVHAQVERYVAARPDYPALLTQAWRFLLAKDQDDVLLDPSLPNGSLKNALPLPPLSVLPPCPSIPPQAKSRVFAIVLFAEFLKELAAIAQEHSIAPDWSAEE</sequence>
<dbReference type="InterPro" id="IPR019384">
    <property type="entry name" value="FHIP"/>
</dbReference>
<dbReference type="InterPro" id="IPR045669">
    <property type="entry name" value="FHIP_C"/>
</dbReference>
<feature type="region of interest" description="Disordered" evidence="2">
    <location>
        <begin position="725"/>
        <end position="761"/>
    </location>
</feature>
<dbReference type="GeneTree" id="ENSGT00950000182936"/>
<feature type="compositionally biased region" description="Acidic residues" evidence="2">
    <location>
        <begin position="737"/>
        <end position="755"/>
    </location>
</feature>
<dbReference type="STRING" id="144197.ENSSPAP00000018659"/>
<feature type="domain" description="FHF complex subunit HOOK-interacting protein C-terminal" evidence="3">
    <location>
        <begin position="787"/>
        <end position="878"/>
    </location>
</feature>
<dbReference type="Ensembl" id="ENSSPAT00000018940.1">
    <property type="protein sequence ID" value="ENSSPAP00000018659.1"/>
    <property type="gene ID" value="ENSSPAG00000013988.1"/>
</dbReference>